<dbReference type="OrthoDB" id="101777at2157"/>
<dbReference type="AlphaFoldDB" id="A0A4Y5SJC1"/>
<proteinExistence type="predicted"/>
<keyword evidence="1" id="KW-0812">Transmembrane</keyword>
<dbReference type="KEGG" id="tic:FH039_03445"/>
<dbReference type="RefSeq" id="WP_139680221.1">
    <property type="nucleotide sequence ID" value="NZ_CP040846.1"/>
</dbReference>
<accession>A0A4Y5SJC1</accession>
<keyword evidence="1" id="KW-0472">Membrane</keyword>
<keyword evidence="1" id="KW-1133">Transmembrane helix</keyword>
<evidence type="ECO:0000313" key="2">
    <source>
        <dbReference type="EMBL" id="QDA30855.1"/>
    </source>
</evidence>
<feature type="transmembrane region" description="Helical" evidence="1">
    <location>
        <begin position="12"/>
        <end position="30"/>
    </location>
</feature>
<keyword evidence="3" id="KW-1185">Reference proteome</keyword>
<evidence type="ECO:0000313" key="3">
    <source>
        <dbReference type="Proteomes" id="UP000306007"/>
    </source>
</evidence>
<protein>
    <submittedName>
        <fullName evidence="2">Uncharacterized protein</fullName>
    </submittedName>
</protein>
<name>A0A4Y5SJC1_9EURY</name>
<dbReference type="Proteomes" id="UP000306007">
    <property type="component" value="Chromosome"/>
</dbReference>
<dbReference type="EMBL" id="CP040846">
    <property type="protein sequence ID" value="QDA30855.1"/>
    <property type="molecule type" value="Genomic_DNA"/>
</dbReference>
<sequence length="86" mass="8797">MRLKGLTGTGSGFIAGALAVVLLGAVLSVLSMPTRGFTKLAYILYDIGIIGLSFGLLSEAVEGEETDSLRASMAIAGALVLLALRL</sequence>
<organism evidence="2 3">
    <name type="scientific">Thermococcus indicus</name>
    <dbReference type="NCBI Taxonomy" id="2586643"/>
    <lineage>
        <taxon>Archaea</taxon>
        <taxon>Methanobacteriati</taxon>
        <taxon>Methanobacteriota</taxon>
        <taxon>Thermococci</taxon>
        <taxon>Thermococcales</taxon>
        <taxon>Thermococcaceae</taxon>
        <taxon>Thermococcus</taxon>
    </lineage>
</organism>
<dbReference type="GeneID" id="40474207"/>
<gene>
    <name evidence="2" type="ORF">FH039_03445</name>
</gene>
<evidence type="ECO:0000256" key="1">
    <source>
        <dbReference type="SAM" id="Phobius"/>
    </source>
</evidence>
<reference evidence="2 3" key="1">
    <citation type="submission" date="2019-06" db="EMBL/GenBank/DDBJ databases">
        <title>Thermococcus indicus sp. nov., a Fe(III)-reducing hyperthermophilic archaeon isolated from the Onnuri vent field of the Central Indian Ocean ridge.</title>
        <authorList>
            <person name="Lim J.K."/>
            <person name="Kim Y.J."/>
            <person name="Kwon K.K."/>
        </authorList>
    </citation>
    <scope>NUCLEOTIDE SEQUENCE [LARGE SCALE GENOMIC DNA]</scope>
    <source>
        <strain evidence="2 3">IOH1</strain>
    </source>
</reference>